<dbReference type="Proteomes" id="UP000248857">
    <property type="component" value="Unassembled WGS sequence"/>
</dbReference>
<proteinExistence type="predicted"/>
<dbReference type="GO" id="GO:0007059">
    <property type="term" value="P:chromosome segregation"/>
    <property type="evidence" value="ECO:0007669"/>
    <property type="project" value="TreeGrafter"/>
</dbReference>
<feature type="domain" description="ParB-like N-terminal" evidence="1">
    <location>
        <begin position="32"/>
        <end position="133"/>
    </location>
</feature>
<dbReference type="GO" id="GO:0045881">
    <property type="term" value="P:positive regulation of sporulation resulting in formation of a cellular spore"/>
    <property type="evidence" value="ECO:0007669"/>
    <property type="project" value="TreeGrafter"/>
</dbReference>
<reference evidence="2 3" key="1">
    <citation type="journal article" date="2018" name="Sci. Rep.">
        <title>A novel species of the marine cyanobacterium Acaryochloris with a unique pigment content and lifestyle.</title>
        <authorList>
            <person name="Partensky F."/>
            <person name="Six C."/>
            <person name="Ratin M."/>
            <person name="Garczarek L."/>
            <person name="Vaulot D."/>
            <person name="Probert I."/>
            <person name="Calteau A."/>
            <person name="Gourvil P."/>
            <person name="Marie D."/>
            <person name="Grebert T."/>
            <person name="Bouchier C."/>
            <person name="Le Panse S."/>
            <person name="Gachenot M."/>
            <person name="Rodriguez F."/>
            <person name="Garrido J.L."/>
        </authorList>
    </citation>
    <scope>NUCLEOTIDE SEQUENCE [LARGE SCALE GENOMIC DNA]</scope>
    <source>
        <strain evidence="2 3">RCC1774</strain>
    </source>
</reference>
<comment type="caution">
    <text evidence="2">The sequence shown here is derived from an EMBL/GenBank/DDBJ whole genome shotgun (WGS) entry which is preliminary data.</text>
</comment>
<keyword evidence="3" id="KW-1185">Reference proteome</keyword>
<dbReference type="InterPro" id="IPR050336">
    <property type="entry name" value="Chromosome_partition/occlusion"/>
</dbReference>
<dbReference type="OrthoDB" id="490353at2"/>
<dbReference type="SUPFAM" id="SSF110849">
    <property type="entry name" value="ParB/Sulfiredoxin"/>
    <property type="match status" value="1"/>
</dbReference>
<dbReference type="EMBL" id="PQWO01000031">
    <property type="protein sequence ID" value="PZD70663.1"/>
    <property type="molecule type" value="Genomic_DNA"/>
</dbReference>
<dbReference type="Pfam" id="PF02195">
    <property type="entry name" value="ParB_N"/>
    <property type="match status" value="1"/>
</dbReference>
<dbReference type="InterPro" id="IPR036086">
    <property type="entry name" value="ParB/Sulfiredoxin_sf"/>
</dbReference>
<dbReference type="AlphaFoldDB" id="A0A2W1J8D4"/>
<dbReference type="SMART" id="SM00470">
    <property type="entry name" value="ParB"/>
    <property type="match status" value="1"/>
</dbReference>
<evidence type="ECO:0000313" key="3">
    <source>
        <dbReference type="Proteomes" id="UP000248857"/>
    </source>
</evidence>
<dbReference type="InterPro" id="IPR003115">
    <property type="entry name" value="ParB_N"/>
</dbReference>
<dbReference type="Gene3D" id="3.90.1530.10">
    <property type="entry name" value="Conserved hypothetical protein from pyrococcus furiosus pfu- 392566-001, ParB domain"/>
    <property type="match status" value="1"/>
</dbReference>
<organism evidence="2 3">
    <name type="scientific">Acaryochloris thomasi RCC1774</name>
    <dbReference type="NCBI Taxonomy" id="1764569"/>
    <lineage>
        <taxon>Bacteria</taxon>
        <taxon>Bacillati</taxon>
        <taxon>Cyanobacteriota</taxon>
        <taxon>Cyanophyceae</taxon>
        <taxon>Acaryochloridales</taxon>
        <taxon>Acaryochloridaceae</taxon>
        <taxon>Acaryochloris</taxon>
        <taxon>Acaryochloris thomasi</taxon>
    </lineage>
</organism>
<accession>A0A2W1J8D4</accession>
<evidence type="ECO:0000313" key="2">
    <source>
        <dbReference type="EMBL" id="PZD70663.1"/>
    </source>
</evidence>
<gene>
    <name evidence="2" type="ORF">C1752_10384</name>
</gene>
<protein>
    <recommendedName>
        <fullName evidence="1">ParB-like N-terminal domain-containing protein</fullName>
    </recommendedName>
</protein>
<dbReference type="PANTHER" id="PTHR33375:SF1">
    <property type="entry name" value="CHROMOSOME-PARTITIONING PROTEIN PARB-RELATED"/>
    <property type="match status" value="1"/>
</dbReference>
<dbReference type="PANTHER" id="PTHR33375">
    <property type="entry name" value="CHROMOSOME-PARTITIONING PROTEIN PARB-RELATED"/>
    <property type="match status" value="1"/>
</dbReference>
<name>A0A2W1J8D4_9CYAN</name>
<sequence length="256" mass="28962">MPRRADLSKAKTRSSDPAVAKSILEQQTQDNIYIPLNKIASRPTGDTRGLNDGHISELVNSISVIGLITPLTIDKKHQLLAGAHRKAALHKLSQNSPKRYHELFPEGVPVRIMDIDSDIDTVNALQIEVEENTQRRNYTASEIKDAARKLEEAGYEKLRGRPAQGQKSLNRELMSVFRLSRRRITDILNEEKEEKISAQGCALINELRNYLKKTEKIYESIDPEASSKEIQRVEKDLGKLVISLKKAIKSEENRTD</sequence>
<dbReference type="GO" id="GO:0005694">
    <property type="term" value="C:chromosome"/>
    <property type="evidence" value="ECO:0007669"/>
    <property type="project" value="TreeGrafter"/>
</dbReference>
<dbReference type="RefSeq" id="WP_110988813.1">
    <property type="nucleotide sequence ID" value="NZ_CAWNWM010000031.1"/>
</dbReference>
<evidence type="ECO:0000259" key="1">
    <source>
        <dbReference type="SMART" id="SM00470"/>
    </source>
</evidence>